<dbReference type="InterPro" id="IPR011990">
    <property type="entry name" value="TPR-like_helical_dom_sf"/>
</dbReference>
<dbReference type="AlphaFoldDB" id="A0AAE3Y9Y0"/>
<dbReference type="GO" id="GO:0016301">
    <property type="term" value="F:kinase activity"/>
    <property type="evidence" value="ECO:0007669"/>
    <property type="project" value="UniProtKB-KW"/>
</dbReference>
<gene>
    <name evidence="8" type="ORF">J2787_001909</name>
</gene>
<feature type="coiled-coil region" evidence="5">
    <location>
        <begin position="306"/>
        <end position="333"/>
    </location>
</feature>
<feature type="transmembrane region" description="Helical" evidence="6">
    <location>
        <begin position="329"/>
        <end position="350"/>
    </location>
</feature>
<evidence type="ECO:0000259" key="7">
    <source>
        <dbReference type="Pfam" id="PF02518"/>
    </source>
</evidence>
<dbReference type="SMART" id="SM00028">
    <property type="entry name" value="TPR"/>
    <property type="match status" value="2"/>
</dbReference>
<dbReference type="Gene3D" id="3.30.565.10">
    <property type="entry name" value="Histidine kinase-like ATPase, C-terminal domain"/>
    <property type="match status" value="1"/>
</dbReference>
<keyword evidence="3" id="KW-0902">Two-component regulatory system</keyword>
<dbReference type="InterPro" id="IPR003594">
    <property type="entry name" value="HATPase_dom"/>
</dbReference>
<evidence type="ECO:0000256" key="6">
    <source>
        <dbReference type="SAM" id="Phobius"/>
    </source>
</evidence>
<dbReference type="InterPro" id="IPR019734">
    <property type="entry name" value="TPR_rpt"/>
</dbReference>
<keyword evidence="2" id="KW-0418">Kinase</keyword>
<dbReference type="EMBL" id="JAVDQY010000002">
    <property type="protein sequence ID" value="MDR6526529.1"/>
    <property type="molecule type" value="Genomic_DNA"/>
</dbReference>
<keyword evidence="4" id="KW-0802">TPR repeat</keyword>
<dbReference type="InterPro" id="IPR036890">
    <property type="entry name" value="HATPase_C_sf"/>
</dbReference>
<dbReference type="GO" id="GO:0000160">
    <property type="term" value="P:phosphorelay signal transduction system"/>
    <property type="evidence" value="ECO:0007669"/>
    <property type="project" value="UniProtKB-KW"/>
</dbReference>
<dbReference type="PANTHER" id="PTHR24421">
    <property type="entry name" value="NITRATE/NITRITE SENSOR PROTEIN NARX-RELATED"/>
    <property type="match status" value="1"/>
</dbReference>
<evidence type="ECO:0000256" key="5">
    <source>
        <dbReference type="SAM" id="Coils"/>
    </source>
</evidence>
<evidence type="ECO:0000256" key="2">
    <source>
        <dbReference type="ARBA" id="ARBA00022777"/>
    </source>
</evidence>
<comment type="caution">
    <text evidence="8">The sequence shown here is derived from an EMBL/GenBank/DDBJ whole genome shotgun (WGS) entry which is preliminary data.</text>
</comment>
<keyword evidence="5" id="KW-0175">Coiled coil</keyword>
<dbReference type="SUPFAM" id="SSF55874">
    <property type="entry name" value="ATPase domain of HSP90 chaperone/DNA topoisomerase II/histidine kinase"/>
    <property type="match status" value="1"/>
</dbReference>
<dbReference type="PROSITE" id="PS50005">
    <property type="entry name" value="TPR"/>
    <property type="match status" value="1"/>
</dbReference>
<dbReference type="RefSeq" id="WP_309946026.1">
    <property type="nucleotide sequence ID" value="NZ_JAVDQY010000002.1"/>
</dbReference>
<keyword evidence="6" id="KW-0472">Membrane</keyword>
<protein>
    <submittedName>
        <fullName evidence="8">Tetratricopeptide (TPR) repeat protein</fullName>
    </submittedName>
</protein>
<organism evidence="8 9">
    <name type="scientific">Chryseobacterium rhizosphaerae</name>
    <dbReference type="NCBI Taxonomy" id="395937"/>
    <lineage>
        <taxon>Bacteria</taxon>
        <taxon>Pseudomonadati</taxon>
        <taxon>Bacteroidota</taxon>
        <taxon>Flavobacteriia</taxon>
        <taxon>Flavobacteriales</taxon>
        <taxon>Weeksellaceae</taxon>
        <taxon>Chryseobacterium group</taxon>
        <taxon>Chryseobacterium</taxon>
    </lineage>
</organism>
<keyword evidence="6" id="KW-0812">Transmembrane</keyword>
<keyword evidence="6" id="KW-1133">Transmembrane helix</keyword>
<dbReference type="CDD" id="cd16917">
    <property type="entry name" value="HATPase_UhpB-NarQ-NarX-like"/>
    <property type="match status" value="1"/>
</dbReference>
<evidence type="ECO:0000256" key="3">
    <source>
        <dbReference type="ARBA" id="ARBA00023012"/>
    </source>
</evidence>
<reference evidence="8" key="1">
    <citation type="submission" date="2023-07" db="EMBL/GenBank/DDBJ databases">
        <title>Sorghum-associated microbial communities from plants grown in Nebraska, USA.</title>
        <authorList>
            <person name="Schachtman D."/>
        </authorList>
    </citation>
    <scope>NUCLEOTIDE SEQUENCE</scope>
    <source>
        <strain evidence="8">DS2360</strain>
    </source>
</reference>
<dbReference type="PANTHER" id="PTHR24421:SF60">
    <property type="entry name" value="SENSOR HISTIDINE KINASE COMP"/>
    <property type="match status" value="1"/>
</dbReference>
<dbReference type="SUPFAM" id="SSF48452">
    <property type="entry name" value="TPR-like"/>
    <property type="match status" value="2"/>
</dbReference>
<accession>A0AAE3Y9Y0</accession>
<feature type="repeat" description="TPR" evidence="4">
    <location>
        <begin position="110"/>
        <end position="143"/>
    </location>
</feature>
<dbReference type="InterPro" id="IPR050482">
    <property type="entry name" value="Sensor_HK_TwoCompSys"/>
</dbReference>
<dbReference type="Proteomes" id="UP001184861">
    <property type="component" value="Unassembled WGS sequence"/>
</dbReference>
<proteinExistence type="predicted"/>
<dbReference type="Gene3D" id="1.25.40.10">
    <property type="entry name" value="Tetratricopeptide repeat domain"/>
    <property type="match status" value="1"/>
</dbReference>
<name>A0AAE3Y9Y0_9FLAO</name>
<evidence type="ECO:0000256" key="1">
    <source>
        <dbReference type="ARBA" id="ARBA00022679"/>
    </source>
</evidence>
<dbReference type="Pfam" id="PF02518">
    <property type="entry name" value="HATPase_c"/>
    <property type="match status" value="1"/>
</dbReference>
<evidence type="ECO:0000256" key="4">
    <source>
        <dbReference type="PROSITE-ProRule" id="PRU00339"/>
    </source>
</evidence>
<feature type="domain" description="Histidine kinase/HSP90-like ATPase" evidence="7">
    <location>
        <begin position="466"/>
        <end position="552"/>
    </location>
</feature>
<evidence type="ECO:0000313" key="8">
    <source>
        <dbReference type="EMBL" id="MDR6526529.1"/>
    </source>
</evidence>
<sequence length="553" mass="64151">MRTSLCIVLLMLLFSCKKENKIKHNPISNFYIKAKICLDSKIADSAFHYFNLAKEEYLTRNDSLGAGKSLVNMAIIQSDKGDFYGGIETSLEANKFLKREENDTVRTTLASSFNNMAISSSQLANFDNALVYFSKALKYTSNDENKYVYYNNIGDILIFQKKFKQAQQYLEKAMLVKDSNNYSRALNNLAIAKYYSNINYNPLQEFYHALKIRENRNDRWGQNSSFATLSDYFSEKDSEKSLFFANKMLKMANAIHSTNDQLQALKRIIYLDPKNYSTNFKKFYILNDSIQTTRNKAKNQFAVIRYDVEKNKAENQKLKIKQAEKEVQLLYQNIGIGALTLSLIGGLFWYRRRRKRLQQEKELEVKNTQLKMSKKVHDVVANGIYQVMTKIENQEVFDKEEALDELEFVYEKSRDISYDKTDIHETLEFDQKISALVGSFKNNEVETYLVGNDKSIWNGLKDSSRNEVYQIIRELLVNMKKHSRASRVVFKFERINNKIQIQYTDNGIGISEGLVRKNGLTNTDSRIETIHGEIIFDTKTEKGLKISISFPVS</sequence>
<evidence type="ECO:0000313" key="9">
    <source>
        <dbReference type="Proteomes" id="UP001184861"/>
    </source>
</evidence>
<keyword evidence="1" id="KW-0808">Transferase</keyword>
<dbReference type="PROSITE" id="PS51257">
    <property type="entry name" value="PROKAR_LIPOPROTEIN"/>
    <property type="match status" value="1"/>
</dbReference>